<gene>
    <name evidence="2" type="ORF">SAMN05421659_1054</name>
</gene>
<dbReference type="OrthoDB" id="8139367at2"/>
<protein>
    <submittedName>
        <fullName evidence="2">Uncharacterized protein</fullName>
    </submittedName>
</protein>
<feature type="region of interest" description="Disordered" evidence="1">
    <location>
        <begin position="1"/>
        <end position="22"/>
    </location>
</feature>
<evidence type="ECO:0000313" key="2">
    <source>
        <dbReference type="EMBL" id="SEW12358.1"/>
    </source>
</evidence>
<dbReference type="EMBL" id="FOJI01000005">
    <property type="protein sequence ID" value="SEW12358.1"/>
    <property type="molecule type" value="Genomic_DNA"/>
</dbReference>
<dbReference type="RefSeq" id="WP_092452238.1">
    <property type="nucleotide sequence ID" value="NZ_FOJI01000005.1"/>
</dbReference>
<proteinExistence type="predicted"/>
<evidence type="ECO:0000313" key="3">
    <source>
        <dbReference type="Proteomes" id="UP000199701"/>
    </source>
</evidence>
<sequence length="63" mass="7236">MKSTNEGYINRNNQENQGKLNEEGTLRGQSAYQIKCLNCEFVYKANGCDIFQRKCPKCQKGRS</sequence>
<dbReference type="Proteomes" id="UP000199701">
    <property type="component" value="Unassembled WGS sequence"/>
</dbReference>
<reference evidence="2 3" key="1">
    <citation type="submission" date="2016-10" db="EMBL/GenBank/DDBJ databases">
        <authorList>
            <person name="de Groot N.N."/>
        </authorList>
    </citation>
    <scope>NUCLEOTIDE SEQUENCE [LARGE SCALE GENOMIC DNA]</scope>
    <source>
        <strain evidence="2 3">DSM 9179</strain>
    </source>
</reference>
<feature type="compositionally biased region" description="Polar residues" evidence="1">
    <location>
        <begin position="1"/>
        <end position="19"/>
    </location>
</feature>
<dbReference type="STRING" id="99656.SAMN05421659_1054"/>
<name>A0A1I0PDX3_9FIRM</name>
<organism evidence="2 3">
    <name type="scientific">[Clostridium] fimetarium</name>
    <dbReference type="NCBI Taxonomy" id="99656"/>
    <lineage>
        <taxon>Bacteria</taxon>
        <taxon>Bacillati</taxon>
        <taxon>Bacillota</taxon>
        <taxon>Clostridia</taxon>
        <taxon>Lachnospirales</taxon>
        <taxon>Lachnospiraceae</taxon>
    </lineage>
</organism>
<dbReference type="AlphaFoldDB" id="A0A1I0PDX3"/>
<accession>A0A1I0PDX3</accession>
<evidence type="ECO:0000256" key="1">
    <source>
        <dbReference type="SAM" id="MobiDB-lite"/>
    </source>
</evidence>
<keyword evidence="3" id="KW-1185">Reference proteome</keyword>